<proteinExistence type="predicted"/>
<protein>
    <submittedName>
        <fullName evidence="2">Uncharacterized protein</fullName>
    </submittedName>
</protein>
<dbReference type="AlphaFoldDB" id="A0A0A8YWT4"/>
<evidence type="ECO:0000313" key="2">
    <source>
        <dbReference type="EMBL" id="JAD31036.1"/>
    </source>
</evidence>
<feature type="compositionally biased region" description="Polar residues" evidence="1">
    <location>
        <begin position="31"/>
        <end position="43"/>
    </location>
</feature>
<organism evidence="2">
    <name type="scientific">Arundo donax</name>
    <name type="common">Giant reed</name>
    <name type="synonym">Donax arundinaceus</name>
    <dbReference type="NCBI Taxonomy" id="35708"/>
    <lineage>
        <taxon>Eukaryota</taxon>
        <taxon>Viridiplantae</taxon>
        <taxon>Streptophyta</taxon>
        <taxon>Embryophyta</taxon>
        <taxon>Tracheophyta</taxon>
        <taxon>Spermatophyta</taxon>
        <taxon>Magnoliopsida</taxon>
        <taxon>Liliopsida</taxon>
        <taxon>Poales</taxon>
        <taxon>Poaceae</taxon>
        <taxon>PACMAD clade</taxon>
        <taxon>Arundinoideae</taxon>
        <taxon>Arundineae</taxon>
        <taxon>Arundo</taxon>
    </lineage>
</organism>
<name>A0A0A8YWT4_ARUDO</name>
<feature type="compositionally biased region" description="Low complexity" evidence="1">
    <location>
        <begin position="1"/>
        <end position="18"/>
    </location>
</feature>
<reference evidence="2" key="2">
    <citation type="journal article" date="2015" name="Data Brief">
        <title>Shoot transcriptome of the giant reed, Arundo donax.</title>
        <authorList>
            <person name="Barrero R.A."/>
            <person name="Guerrero F.D."/>
            <person name="Moolhuijzen P."/>
            <person name="Goolsby J.A."/>
            <person name="Tidwell J."/>
            <person name="Bellgard S.E."/>
            <person name="Bellgard M.I."/>
        </authorList>
    </citation>
    <scope>NUCLEOTIDE SEQUENCE</scope>
    <source>
        <tissue evidence="2">Shoot tissue taken approximately 20 cm above the soil surface</tissue>
    </source>
</reference>
<accession>A0A0A8YWT4</accession>
<dbReference type="EMBL" id="GBRH01266859">
    <property type="protein sequence ID" value="JAD31036.1"/>
    <property type="molecule type" value="Transcribed_RNA"/>
</dbReference>
<reference evidence="2" key="1">
    <citation type="submission" date="2014-09" db="EMBL/GenBank/DDBJ databases">
        <authorList>
            <person name="Magalhaes I.L.F."/>
            <person name="Oliveira U."/>
            <person name="Santos F.R."/>
            <person name="Vidigal T.H.D.A."/>
            <person name="Brescovit A.D."/>
            <person name="Santos A.J."/>
        </authorList>
    </citation>
    <scope>NUCLEOTIDE SEQUENCE</scope>
    <source>
        <tissue evidence="2">Shoot tissue taken approximately 20 cm above the soil surface</tissue>
    </source>
</reference>
<sequence length="43" mass="4227">MDPQVGGSRSAFSRSFGGTNSAAELSVPSGPCTTHSVGGSLKT</sequence>
<evidence type="ECO:0000256" key="1">
    <source>
        <dbReference type="SAM" id="MobiDB-lite"/>
    </source>
</evidence>
<feature type="region of interest" description="Disordered" evidence="1">
    <location>
        <begin position="1"/>
        <end position="43"/>
    </location>
</feature>